<evidence type="ECO:0000256" key="4">
    <source>
        <dbReference type="SAM" id="MobiDB-lite"/>
    </source>
</evidence>
<evidence type="ECO:0000313" key="6">
    <source>
        <dbReference type="EMBL" id="ABZ71289.1"/>
    </source>
</evidence>
<organism evidence="6">
    <name type="scientific">Caulobacter sp. (strain K31)</name>
    <dbReference type="NCBI Taxonomy" id="366602"/>
    <lineage>
        <taxon>Bacteria</taxon>
        <taxon>Pseudomonadati</taxon>
        <taxon>Pseudomonadota</taxon>
        <taxon>Alphaproteobacteria</taxon>
        <taxon>Caulobacterales</taxon>
        <taxon>Caulobacteraceae</taxon>
        <taxon>Caulobacter</taxon>
    </lineage>
</organism>
<dbReference type="CDD" id="cd01335">
    <property type="entry name" value="Radical_SAM"/>
    <property type="match status" value="1"/>
</dbReference>
<dbReference type="SUPFAM" id="SSF102114">
    <property type="entry name" value="Radical SAM enzymes"/>
    <property type="match status" value="1"/>
</dbReference>
<dbReference type="Gene3D" id="3.80.30.30">
    <property type="match status" value="1"/>
</dbReference>
<gene>
    <name evidence="6" type="ordered locus">Caul_2161</name>
</gene>
<dbReference type="PANTHER" id="PTHR43432">
    <property type="entry name" value="SLR0285 PROTEIN"/>
    <property type="match status" value="1"/>
</dbReference>
<dbReference type="eggNOG" id="COG1533">
    <property type="taxonomic scope" value="Bacteria"/>
</dbReference>
<dbReference type="KEGG" id="cak:Caul_2161"/>
<dbReference type="PROSITE" id="PS51918">
    <property type="entry name" value="RADICAL_SAM"/>
    <property type="match status" value="1"/>
</dbReference>
<dbReference type="GO" id="GO:0046872">
    <property type="term" value="F:metal ion binding"/>
    <property type="evidence" value="ECO:0007669"/>
    <property type="project" value="UniProtKB-KW"/>
</dbReference>
<dbReference type="PANTHER" id="PTHR43432:SF3">
    <property type="entry name" value="SLR0285 PROTEIN"/>
    <property type="match status" value="1"/>
</dbReference>
<dbReference type="STRING" id="366602.Caul_2161"/>
<dbReference type="NCBIfam" id="NF033668">
    <property type="entry name" value="rSAM_PA0069"/>
    <property type="match status" value="1"/>
</dbReference>
<evidence type="ECO:0000259" key="5">
    <source>
        <dbReference type="PROSITE" id="PS51918"/>
    </source>
</evidence>
<dbReference type="EMBL" id="CP000927">
    <property type="protein sequence ID" value="ABZ71289.1"/>
    <property type="molecule type" value="Genomic_DNA"/>
</dbReference>
<dbReference type="InterPro" id="IPR006638">
    <property type="entry name" value="Elp3/MiaA/NifB-like_rSAM"/>
</dbReference>
<protein>
    <submittedName>
        <fullName evidence="6">Radical SAM domain protein</fullName>
    </submittedName>
</protein>
<accession>B0T7V1</accession>
<sequence length="373" mass="40998">MFSAVVHDRIMVAPANLPGHPPSNVRGRGAKSNRTGRFESQVSETFDDGWGEEDEPAQIATTLQPMKSRTIIARNDSPDVGFESSINPYRGCSHGCIYCYARPAHAYLGHSPGLDFETRIYFKPEAGKLLERELSKKGYAPKVIHIGGDTDPYQPDERQLRVTRAVIETLARFRHPFTIITKSALITRDLDILGPMGQAGLARAAVSITSLDHRLSRSMEPRAATPKRRLDAVRQLTAAGVPTTVMFAPSIPSLNDHEMEGVLEAAAAAGATTAGYVAVRLPLEIKDLFEEWLAAEHPDRAKRVMSLVRQMRGGAAYSTEWGKRMTGEGPVAEVMSQRFHLARTRFGLDRKLPPLDLSQFAVPAKAGDQLSLF</sequence>
<dbReference type="Pfam" id="PF04055">
    <property type="entry name" value="Radical_SAM"/>
    <property type="match status" value="1"/>
</dbReference>
<dbReference type="InterPro" id="IPR040086">
    <property type="entry name" value="MJ0683-like"/>
</dbReference>
<dbReference type="SFLD" id="SFLDS00029">
    <property type="entry name" value="Radical_SAM"/>
    <property type="match status" value="1"/>
</dbReference>
<evidence type="ECO:0000256" key="3">
    <source>
        <dbReference type="ARBA" id="ARBA00023014"/>
    </source>
</evidence>
<dbReference type="HOGENOM" id="CLU_015525_0_0_5"/>
<dbReference type="GO" id="GO:0003824">
    <property type="term" value="F:catalytic activity"/>
    <property type="evidence" value="ECO:0007669"/>
    <property type="project" value="InterPro"/>
</dbReference>
<dbReference type="SMART" id="SM00729">
    <property type="entry name" value="Elp3"/>
    <property type="match status" value="1"/>
</dbReference>
<evidence type="ECO:0000256" key="2">
    <source>
        <dbReference type="ARBA" id="ARBA00023004"/>
    </source>
</evidence>
<feature type="domain" description="Radical SAM core" evidence="5">
    <location>
        <begin position="75"/>
        <end position="315"/>
    </location>
</feature>
<reference evidence="6" key="1">
    <citation type="submission" date="2008-01" db="EMBL/GenBank/DDBJ databases">
        <title>Complete sequence of chromosome of Caulobacter sp. K31.</title>
        <authorList>
            <consortium name="US DOE Joint Genome Institute"/>
            <person name="Copeland A."/>
            <person name="Lucas S."/>
            <person name="Lapidus A."/>
            <person name="Barry K."/>
            <person name="Glavina del Rio T."/>
            <person name="Dalin E."/>
            <person name="Tice H."/>
            <person name="Pitluck S."/>
            <person name="Bruce D."/>
            <person name="Goodwin L."/>
            <person name="Thompson L.S."/>
            <person name="Brettin T."/>
            <person name="Detter J.C."/>
            <person name="Han C."/>
            <person name="Schmutz J."/>
            <person name="Larimer F."/>
            <person name="Land M."/>
            <person name="Hauser L."/>
            <person name="Kyrpides N."/>
            <person name="Kim E."/>
            <person name="Stephens C."/>
            <person name="Richardson P."/>
        </authorList>
    </citation>
    <scope>NUCLEOTIDE SEQUENCE [LARGE SCALE GENOMIC DNA]</scope>
    <source>
        <strain evidence="6">K31</strain>
    </source>
</reference>
<dbReference type="InterPro" id="IPR007197">
    <property type="entry name" value="rSAM"/>
</dbReference>
<evidence type="ECO:0000256" key="1">
    <source>
        <dbReference type="ARBA" id="ARBA00022723"/>
    </source>
</evidence>
<feature type="compositionally biased region" description="Polar residues" evidence="4">
    <location>
        <begin position="32"/>
        <end position="44"/>
    </location>
</feature>
<keyword evidence="2" id="KW-0408">Iron</keyword>
<dbReference type="InterPro" id="IPR058240">
    <property type="entry name" value="rSAM_sf"/>
</dbReference>
<name>B0T7V1_CAUSK</name>
<keyword evidence="1" id="KW-0479">Metal-binding</keyword>
<dbReference type="AlphaFoldDB" id="B0T7V1"/>
<proteinExistence type="predicted"/>
<dbReference type="GO" id="GO:0051536">
    <property type="term" value="F:iron-sulfur cluster binding"/>
    <property type="evidence" value="ECO:0007669"/>
    <property type="project" value="UniProtKB-KW"/>
</dbReference>
<feature type="region of interest" description="Disordered" evidence="4">
    <location>
        <begin position="15"/>
        <end position="53"/>
    </location>
</feature>
<dbReference type="SFLD" id="SFLDG01084">
    <property type="entry name" value="Uncharacterised_Radical_SAM_Su"/>
    <property type="match status" value="1"/>
</dbReference>
<keyword evidence="3" id="KW-0411">Iron-sulfur</keyword>